<dbReference type="InterPro" id="IPR036369">
    <property type="entry name" value="HIPIP_sf"/>
</dbReference>
<comment type="subunit">
    <text evidence="7">Homodimer.</text>
</comment>
<dbReference type="PROSITE" id="PS51373">
    <property type="entry name" value="HIPIP"/>
    <property type="match status" value="1"/>
</dbReference>
<evidence type="ECO:0000256" key="2">
    <source>
        <dbReference type="ARBA" id="ARBA00022485"/>
    </source>
</evidence>
<feature type="domain" description="High potential iron-sulfur proteins family profile" evidence="9">
    <location>
        <begin position="32"/>
        <end position="99"/>
    </location>
</feature>
<dbReference type="Pfam" id="PF01355">
    <property type="entry name" value="HIPIP"/>
    <property type="match status" value="1"/>
</dbReference>
<evidence type="ECO:0000256" key="1">
    <source>
        <dbReference type="ARBA" id="ARBA00022448"/>
    </source>
</evidence>
<dbReference type="Gene3D" id="4.10.490.10">
    <property type="entry name" value="High potential iron-sulphur protein"/>
    <property type="match status" value="1"/>
</dbReference>
<feature type="chain" id="PRO_5046871194" description="High-potential iron-sulfur protein" evidence="8">
    <location>
        <begin position="32"/>
        <end position="99"/>
    </location>
</feature>
<evidence type="ECO:0000256" key="7">
    <source>
        <dbReference type="RuleBase" id="RU000620"/>
    </source>
</evidence>
<keyword evidence="5 7" id="KW-0408">Iron</keyword>
<evidence type="ECO:0000256" key="4">
    <source>
        <dbReference type="ARBA" id="ARBA00022982"/>
    </source>
</evidence>
<keyword evidence="2 7" id="KW-0004">4Fe-4S</keyword>
<evidence type="ECO:0000313" key="10">
    <source>
        <dbReference type="EMBL" id="MFC4595740.1"/>
    </source>
</evidence>
<protein>
    <recommendedName>
        <fullName evidence="7">High-potential iron-sulfur protein</fullName>
        <shortName evidence="7">HiPIP</shortName>
    </recommendedName>
</protein>
<evidence type="ECO:0000256" key="8">
    <source>
        <dbReference type="SAM" id="SignalP"/>
    </source>
</evidence>
<keyword evidence="1 7" id="KW-0813">Transport</keyword>
<keyword evidence="3 7" id="KW-0479">Metal-binding</keyword>
<gene>
    <name evidence="10" type="ORF">ACFO3E_16390</name>
</gene>
<accession>A0ABV9F1H6</accession>
<keyword evidence="8" id="KW-0732">Signal</keyword>
<evidence type="ECO:0000313" key="11">
    <source>
        <dbReference type="Proteomes" id="UP001595957"/>
    </source>
</evidence>
<keyword evidence="6 7" id="KW-0411">Iron-sulfur</keyword>
<organism evidence="10 11">
    <name type="scientific">Sphingobium tyrosinilyticum</name>
    <dbReference type="NCBI Taxonomy" id="2715436"/>
    <lineage>
        <taxon>Bacteria</taxon>
        <taxon>Pseudomonadati</taxon>
        <taxon>Pseudomonadota</taxon>
        <taxon>Alphaproteobacteria</taxon>
        <taxon>Sphingomonadales</taxon>
        <taxon>Sphingomonadaceae</taxon>
        <taxon>Sphingobium</taxon>
    </lineage>
</organism>
<proteinExistence type="inferred from homology"/>
<evidence type="ECO:0000256" key="6">
    <source>
        <dbReference type="ARBA" id="ARBA00023014"/>
    </source>
</evidence>
<sequence length="99" mass="10146">MNFRAGEFGRRPVLAMLGVMSGILWGGAAAAACFDAAKLPDAGIRRSLNFKPVSPDPKKSCSGCAFFVNGAQGDCGKCAIFNGGPVSAQSVCDSWAAKS</sequence>
<name>A0ABV9F1H6_9SPHN</name>
<dbReference type="EMBL" id="JBHSFZ010000058">
    <property type="protein sequence ID" value="MFC4595740.1"/>
    <property type="molecule type" value="Genomic_DNA"/>
</dbReference>
<dbReference type="InterPro" id="IPR000170">
    <property type="entry name" value="High_potential_FeS_prot"/>
</dbReference>
<dbReference type="SUPFAM" id="SSF57652">
    <property type="entry name" value="HIPIP (high potential iron protein)"/>
    <property type="match status" value="1"/>
</dbReference>
<dbReference type="Proteomes" id="UP001595957">
    <property type="component" value="Unassembled WGS sequence"/>
</dbReference>
<feature type="signal peptide" evidence="8">
    <location>
        <begin position="1"/>
        <end position="31"/>
    </location>
</feature>
<keyword evidence="11" id="KW-1185">Reference proteome</keyword>
<dbReference type="RefSeq" id="WP_380806305.1">
    <property type="nucleotide sequence ID" value="NZ_JBHSFZ010000058.1"/>
</dbReference>
<reference evidence="11" key="1">
    <citation type="journal article" date="2019" name="Int. J. Syst. Evol. Microbiol.">
        <title>The Global Catalogue of Microorganisms (GCM) 10K type strain sequencing project: providing services to taxonomists for standard genome sequencing and annotation.</title>
        <authorList>
            <consortium name="The Broad Institute Genomics Platform"/>
            <consortium name="The Broad Institute Genome Sequencing Center for Infectious Disease"/>
            <person name="Wu L."/>
            <person name="Ma J."/>
        </authorList>
    </citation>
    <scope>NUCLEOTIDE SEQUENCE [LARGE SCALE GENOMIC DNA]</scope>
    <source>
        <strain evidence="11">NBRC 103632</strain>
    </source>
</reference>
<evidence type="ECO:0000256" key="3">
    <source>
        <dbReference type="ARBA" id="ARBA00022723"/>
    </source>
</evidence>
<comment type="similarity">
    <text evidence="7">Belongs to the high-potential iron-sulfur protein (HiPIP) family.</text>
</comment>
<comment type="caution">
    <text evidence="10">The sequence shown here is derived from an EMBL/GenBank/DDBJ whole genome shotgun (WGS) entry which is preliminary data.</text>
</comment>
<evidence type="ECO:0000259" key="9">
    <source>
        <dbReference type="PROSITE" id="PS51373"/>
    </source>
</evidence>
<comment type="function">
    <text evidence="7">Specific class of high-redox-potential 4Fe-4S ferredoxins. Functions in anaerobic electron transport in most purple and in some other photosynthetic bacteria and in at least one genus (Paracoccus) of halophilic, denitrifying bacteria.</text>
</comment>
<dbReference type="PROSITE" id="PS51257">
    <property type="entry name" value="PROKAR_LIPOPROTEIN"/>
    <property type="match status" value="1"/>
</dbReference>
<evidence type="ECO:0000256" key="5">
    <source>
        <dbReference type="ARBA" id="ARBA00023004"/>
    </source>
</evidence>
<keyword evidence="4 7" id="KW-0249">Electron transport</keyword>